<dbReference type="CDD" id="cd18186">
    <property type="entry name" value="BTB_POZ_ZBTB_KLHL-like"/>
    <property type="match status" value="1"/>
</dbReference>
<protein>
    <recommendedName>
        <fullName evidence="1">BTB domain-containing protein</fullName>
    </recommendedName>
</protein>
<keyword evidence="3" id="KW-1185">Reference proteome</keyword>
<dbReference type="OrthoDB" id="3218112at2759"/>
<evidence type="ECO:0000313" key="2">
    <source>
        <dbReference type="EMBL" id="TDL27772.1"/>
    </source>
</evidence>
<dbReference type="InterPro" id="IPR000210">
    <property type="entry name" value="BTB/POZ_dom"/>
</dbReference>
<feature type="domain" description="BTB" evidence="1">
    <location>
        <begin position="18"/>
        <end position="91"/>
    </location>
</feature>
<dbReference type="SMART" id="SM00225">
    <property type="entry name" value="BTB"/>
    <property type="match status" value="1"/>
</dbReference>
<accession>A0A4Y7QL07</accession>
<organism evidence="2 3">
    <name type="scientific">Rickenella mellea</name>
    <dbReference type="NCBI Taxonomy" id="50990"/>
    <lineage>
        <taxon>Eukaryota</taxon>
        <taxon>Fungi</taxon>
        <taxon>Dikarya</taxon>
        <taxon>Basidiomycota</taxon>
        <taxon>Agaricomycotina</taxon>
        <taxon>Agaricomycetes</taxon>
        <taxon>Hymenochaetales</taxon>
        <taxon>Rickenellaceae</taxon>
        <taxon>Rickenella</taxon>
    </lineage>
</organism>
<dbReference type="AlphaFoldDB" id="A0A4Y7QL07"/>
<dbReference type="VEuPathDB" id="FungiDB:BD410DRAFT_893958"/>
<evidence type="ECO:0000259" key="1">
    <source>
        <dbReference type="PROSITE" id="PS50097"/>
    </source>
</evidence>
<dbReference type="SUPFAM" id="SSF54695">
    <property type="entry name" value="POZ domain"/>
    <property type="match status" value="1"/>
</dbReference>
<dbReference type="STRING" id="50990.A0A4Y7QL07"/>
<dbReference type="PROSITE" id="PS50097">
    <property type="entry name" value="BTB"/>
    <property type="match status" value="1"/>
</dbReference>
<evidence type="ECO:0000313" key="3">
    <source>
        <dbReference type="Proteomes" id="UP000294933"/>
    </source>
</evidence>
<gene>
    <name evidence="2" type="ORF">BD410DRAFT_893958</name>
</gene>
<dbReference type="Proteomes" id="UP000294933">
    <property type="component" value="Unassembled WGS sequence"/>
</dbReference>
<sequence length="237" mass="27160">MDCSPSSNDAHHPELYRKDGDLVVSAPDKAGGRIFYRIHRFMLSDHSSVFRDMLTMPPAADGSLETYDGIPVVHLPDPGKDLDALLTILYDPSEILFDKHDPCVPIDILGVLKLATKYDFRKLRRRIIEQYIPAWPDTLMEWDHLEQTMSTWRRDFNTIAPAYLDEVFPEPGGAVRLARECNIPEILPAAFYSLSRISEEDDWNRYHRSMGVSDCDLDALNDGKRTAHWHMLSIKDC</sequence>
<name>A0A4Y7QL07_9AGAM</name>
<dbReference type="Gene3D" id="3.30.710.10">
    <property type="entry name" value="Potassium Channel Kv1.1, Chain A"/>
    <property type="match status" value="1"/>
</dbReference>
<reference evidence="2 3" key="1">
    <citation type="submission" date="2018-06" db="EMBL/GenBank/DDBJ databases">
        <title>A transcriptomic atlas of mushroom development highlights an independent origin of complex multicellularity.</title>
        <authorList>
            <consortium name="DOE Joint Genome Institute"/>
            <person name="Krizsan K."/>
            <person name="Almasi E."/>
            <person name="Merenyi Z."/>
            <person name="Sahu N."/>
            <person name="Viragh M."/>
            <person name="Koszo T."/>
            <person name="Mondo S."/>
            <person name="Kiss B."/>
            <person name="Balint B."/>
            <person name="Kues U."/>
            <person name="Barry K."/>
            <person name="Hegedus J.C."/>
            <person name="Henrissat B."/>
            <person name="Johnson J."/>
            <person name="Lipzen A."/>
            <person name="Ohm R."/>
            <person name="Nagy I."/>
            <person name="Pangilinan J."/>
            <person name="Yan J."/>
            <person name="Xiong Y."/>
            <person name="Grigoriev I.V."/>
            <person name="Hibbett D.S."/>
            <person name="Nagy L.G."/>
        </authorList>
    </citation>
    <scope>NUCLEOTIDE SEQUENCE [LARGE SCALE GENOMIC DNA]</scope>
    <source>
        <strain evidence="2 3">SZMC22713</strain>
    </source>
</reference>
<proteinExistence type="predicted"/>
<dbReference type="EMBL" id="ML170158">
    <property type="protein sequence ID" value="TDL27772.1"/>
    <property type="molecule type" value="Genomic_DNA"/>
</dbReference>
<dbReference type="InterPro" id="IPR011333">
    <property type="entry name" value="SKP1/BTB/POZ_sf"/>
</dbReference>